<name>A0ABR4PMH9_9HELO</name>
<dbReference type="SUPFAM" id="SSF55486">
    <property type="entry name" value="Metalloproteases ('zincins'), catalytic domain"/>
    <property type="match status" value="1"/>
</dbReference>
<accession>A0ABR4PMH9</accession>
<feature type="domain" description="Aminopeptidase N-like N-terminal" evidence="10">
    <location>
        <begin position="13"/>
        <end position="170"/>
    </location>
</feature>
<dbReference type="PANTHER" id="PTHR11533">
    <property type="entry name" value="PROTEASE M1 ZINC METALLOPROTEASE"/>
    <property type="match status" value="1"/>
</dbReference>
<evidence type="ECO:0000256" key="3">
    <source>
        <dbReference type="ARBA" id="ARBA00022670"/>
    </source>
</evidence>
<dbReference type="SUPFAM" id="SSF63737">
    <property type="entry name" value="Leukotriene A4 hydrolase N-terminal domain"/>
    <property type="match status" value="1"/>
</dbReference>
<evidence type="ECO:0000256" key="2">
    <source>
        <dbReference type="ARBA" id="ARBA00010136"/>
    </source>
</evidence>
<comment type="cofactor">
    <cofactor evidence="1">
        <name>Zn(2+)</name>
        <dbReference type="ChEBI" id="CHEBI:29105"/>
    </cofactor>
</comment>
<organism evidence="11 12">
    <name type="scientific">Phlyctema vagabunda</name>
    <dbReference type="NCBI Taxonomy" id="108571"/>
    <lineage>
        <taxon>Eukaryota</taxon>
        <taxon>Fungi</taxon>
        <taxon>Dikarya</taxon>
        <taxon>Ascomycota</taxon>
        <taxon>Pezizomycotina</taxon>
        <taxon>Leotiomycetes</taxon>
        <taxon>Helotiales</taxon>
        <taxon>Dermateaceae</taxon>
        <taxon>Phlyctema</taxon>
    </lineage>
</organism>
<evidence type="ECO:0000256" key="1">
    <source>
        <dbReference type="ARBA" id="ARBA00001947"/>
    </source>
</evidence>
<dbReference type="InterPro" id="IPR024571">
    <property type="entry name" value="ERAP1-like_C_dom"/>
</dbReference>
<evidence type="ECO:0000256" key="6">
    <source>
        <dbReference type="ARBA" id="ARBA00022833"/>
    </source>
</evidence>
<evidence type="ECO:0000256" key="7">
    <source>
        <dbReference type="ARBA" id="ARBA00023049"/>
    </source>
</evidence>
<keyword evidence="7" id="KW-0482">Metalloprotease</keyword>
<evidence type="ECO:0000259" key="9">
    <source>
        <dbReference type="Pfam" id="PF11838"/>
    </source>
</evidence>
<feature type="domain" description="ERAP1-like C-terminal" evidence="9">
    <location>
        <begin position="559"/>
        <end position="890"/>
    </location>
</feature>
<dbReference type="InterPro" id="IPR027268">
    <property type="entry name" value="Peptidase_M4/M1_CTD_sf"/>
</dbReference>
<feature type="domain" description="Peptidase M1 membrane alanine aminopeptidase" evidence="8">
    <location>
        <begin position="318"/>
        <end position="445"/>
    </location>
</feature>
<protein>
    <submittedName>
        <fullName evidence="11">Peptidase family M1</fullName>
    </submittedName>
</protein>
<dbReference type="InterPro" id="IPR001930">
    <property type="entry name" value="Peptidase_M1"/>
</dbReference>
<reference evidence="11 12" key="1">
    <citation type="submission" date="2024-06" db="EMBL/GenBank/DDBJ databases">
        <title>Complete genome of Phlyctema vagabunda strain 19-DSS-EL-015.</title>
        <authorList>
            <person name="Fiorenzani C."/>
        </authorList>
    </citation>
    <scope>NUCLEOTIDE SEQUENCE [LARGE SCALE GENOMIC DNA]</scope>
    <source>
        <strain evidence="11 12">19-DSS-EL-015</strain>
    </source>
</reference>
<dbReference type="InterPro" id="IPR050344">
    <property type="entry name" value="Peptidase_M1_aminopeptidases"/>
</dbReference>
<gene>
    <name evidence="11" type="ORF">PVAG01_03828</name>
</gene>
<keyword evidence="3" id="KW-0645">Protease</keyword>
<comment type="caution">
    <text evidence="11">The sequence shown here is derived from an EMBL/GenBank/DDBJ whole genome shotgun (WGS) entry which is preliminary data.</text>
</comment>
<dbReference type="Gene3D" id="1.10.390.10">
    <property type="entry name" value="Neutral Protease Domain 2"/>
    <property type="match status" value="1"/>
</dbReference>
<dbReference type="EMBL" id="JBFCZG010000003">
    <property type="protein sequence ID" value="KAL3424547.1"/>
    <property type="molecule type" value="Genomic_DNA"/>
</dbReference>
<dbReference type="Pfam" id="PF01433">
    <property type="entry name" value="Peptidase_M1"/>
    <property type="match status" value="1"/>
</dbReference>
<evidence type="ECO:0000256" key="5">
    <source>
        <dbReference type="ARBA" id="ARBA00022801"/>
    </source>
</evidence>
<dbReference type="InterPro" id="IPR045357">
    <property type="entry name" value="Aminopeptidase_N-like_N"/>
</dbReference>
<dbReference type="Pfam" id="PF17900">
    <property type="entry name" value="Peptidase_M1_N"/>
    <property type="match status" value="1"/>
</dbReference>
<keyword evidence="6" id="KW-0862">Zinc</keyword>
<dbReference type="PANTHER" id="PTHR11533:SF299">
    <property type="entry name" value="AMINOPEPTIDASE"/>
    <property type="match status" value="1"/>
</dbReference>
<comment type="similarity">
    <text evidence="2">Belongs to the peptidase M1 family.</text>
</comment>
<dbReference type="Proteomes" id="UP001629113">
    <property type="component" value="Unassembled WGS sequence"/>
</dbReference>
<sequence>MVSSEILPKDTAPLGYQIQIRVFESSFKGVVQIYIRANIDTKKIVLNSSELHISLVRYRPVNEFCEVKPEQGYRNLPIPIPDTKREQLHIPLDDTLDAGKIILLMIQFGGRIDRHRRGLSRSHERTGFVFYTSSHPTRARRIFPCYDEPEYRAIFSLALVVSSKDICCLSITPMRGERLILGIDKPLFRFVFRLTSKIPTHFLGFTIGRFARKVSFDGTSNGISMKFHLPVTKAPTQDPSTIIQDIMQYYNEFFGEACSIKDINLIGLSDVKRTSGICGLAMFPLRTLFPEPFSSIEELIRAFISIGDILAQQFCRTIFKIEPWHDIWLRRAMTVYVAMRCRHWLVPRYGWEQWEEFSVSRQLSLDHDSHLITRPLRHTNTYASEVSDYFDAMESRKGAAILLMVETHVGPLKFIETFRRLAKECAPAGVTTSDLCDAFEQATGKPFIRKYLTDWTTIPGYPIIDTKLMPAWLTLNGVFSEEDDRPINVRFVDDLHFYVKMRQERFVFPGLIDSPSIPWPIKLIQFDSRETPRSGRFEMSSWETTMHSKFSTSALLRSNAGSSEFARIAYDNKLWNILVLGVKMIDTPTRIKLLSDMTALSLAGYKGQNTTTILSFLETYSVNPYYHEWEIIFQAFDKIRARLISKNVDAVIALNSFRDWLVARHFDELRSLEVTDGSVHMKFVLPTMNEGLAALLLRNWRYERYINICRDIFRGRDVESELKKHHKFLPQLFKFALQDTDPEFSKNAYKKLYDYLSLPSGNLVAKDVVFQSLGYKEGRDFAEKTYQLANLNEGILDSNGAEREPISRDDADMLLKVLATHYEGARVLWKKLFKGVFQNDMQMDQATINEYFKLLCVTFSGSSQKKVRRCFSRYQKGSAAQIEESWSQIAAIMTEQEAWKKRDLHQLVLFLSQRNNWRLAWS</sequence>
<evidence type="ECO:0000313" key="11">
    <source>
        <dbReference type="EMBL" id="KAL3424547.1"/>
    </source>
</evidence>
<keyword evidence="4" id="KW-0479">Metal-binding</keyword>
<evidence type="ECO:0000256" key="4">
    <source>
        <dbReference type="ARBA" id="ARBA00022723"/>
    </source>
</evidence>
<dbReference type="Pfam" id="PF11838">
    <property type="entry name" value="ERAP1_C"/>
    <property type="match status" value="1"/>
</dbReference>
<keyword evidence="12" id="KW-1185">Reference proteome</keyword>
<dbReference type="InterPro" id="IPR014782">
    <property type="entry name" value="Peptidase_M1_dom"/>
</dbReference>
<dbReference type="Gene3D" id="2.60.40.1730">
    <property type="entry name" value="tricorn interacting facor f3 domain"/>
    <property type="match status" value="1"/>
</dbReference>
<proteinExistence type="inferred from homology"/>
<keyword evidence="5" id="KW-0378">Hydrolase</keyword>
<dbReference type="InterPro" id="IPR042097">
    <property type="entry name" value="Aminopeptidase_N-like_N_sf"/>
</dbReference>
<evidence type="ECO:0000259" key="10">
    <source>
        <dbReference type="Pfam" id="PF17900"/>
    </source>
</evidence>
<dbReference type="Gene3D" id="1.25.50.20">
    <property type="match status" value="1"/>
</dbReference>
<evidence type="ECO:0000313" key="12">
    <source>
        <dbReference type="Proteomes" id="UP001629113"/>
    </source>
</evidence>
<dbReference type="PRINTS" id="PR00756">
    <property type="entry name" value="ALADIPTASE"/>
</dbReference>
<evidence type="ECO:0000259" key="8">
    <source>
        <dbReference type="Pfam" id="PF01433"/>
    </source>
</evidence>